<feature type="non-terminal residue" evidence="1">
    <location>
        <position position="1"/>
    </location>
</feature>
<dbReference type="NCBIfam" id="TIGR04256">
    <property type="entry name" value="GxxExxY"/>
    <property type="match status" value="1"/>
</dbReference>
<gene>
    <name evidence="1" type="ORF">A2606_03700</name>
</gene>
<dbReference type="InterPro" id="IPR026350">
    <property type="entry name" value="GxxExxY"/>
</dbReference>
<sequence length="116" mass="13714">SYKIVGILFDVYNELGFGYSESHYQKAIAISLRENNIKFKEQVYLPIQFKNEIIGKYFLDYLIEDKVILEIKKEAKFSKKNIDQVNNYLKSFNKKLAILANFDKSGIKFKRLVYLN</sequence>
<evidence type="ECO:0000313" key="2">
    <source>
        <dbReference type="Proteomes" id="UP000178043"/>
    </source>
</evidence>
<dbReference type="EMBL" id="MGLG01000044">
    <property type="protein sequence ID" value="OGN40653.1"/>
    <property type="molecule type" value="Genomic_DNA"/>
</dbReference>
<dbReference type="AlphaFoldDB" id="A0A1F8HST5"/>
<proteinExistence type="predicted"/>
<organism evidence="1 2">
    <name type="scientific">Candidatus Yanofskybacteria bacterium RIFOXYD1_FULL_42_10</name>
    <dbReference type="NCBI Taxonomy" id="1802718"/>
    <lineage>
        <taxon>Bacteria</taxon>
        <taxon>Candidatus Yanofskyibacteriota</taxon>
    </lineage>
</organism>
<dbReference type="Pfam" id="PF13366">
    <property type="entry name" value="PDDEXK_3"/>
    <property type="match status" value="1"/>
</dbReference>
<dbReference type="Proteomes" id="UP000178043">
    <property type="component" value="Unassembled WGS sequence"/>
</dbReference>
<accession>A0A1F8HST5</accession>
<comment type="caution">
    <text evidence="1">The sequence shown here is derived from an EMBL/GenBank/DDBJ whole genome shotgun (WGS) entry which is preliminary data.</text>
</comment>
<protein>
    <recommendedName>
        <fullName evidence="3">GxxExxY protein</fullName>
    </recommendedName>
</protein>
<evidence type="ECO:0000313" key="1">
    <source>
        <dbReference type="EMBL" id="OGN40653.1"/>
    </source>
</evidence>
<reference evidence="1 2" key="1">
    <citation type="journal article" date="2016" name="Nat. Commun.">
        <title>Thousands of microbial genomes shed light on interconnected biogeochemical processes in an aquifer system.</title>
        <authorList>
            <person name="Anantharaman K."/>
            <person name="Brown C.T."/>
            <person name="Hug L.A."/>
            <person name="Sharon I."/>
            <person name="Castelle C.J."/>
            <person name="Probst A.J."/>
            <person name="Thomas B.C."/>
            <person name="Singh A."/>
            <person name="Wilkins M.J."/>
            <person name="Karaoz U."/>
            <person name="Brodie E.L."/>
            <person name="Williams K.H."/>
            <person name="Hubbard S.S."/>
            <person name="Banfield J.F."/>
        </authorList>
    </citation>
    <scope>NUCLEOTIDE SEQUENCE [LARGE SCALE GENOMIC DNA]</scope>
</reference>
<evidence type="ECO:0008006" key="3">
    <source>
        <dbReference type="Google" id="ProtNLM"/>
    </source>
</evidence>
<name>A0A1F8HST5_9BACT</name>